<feature type="region of interest" description="Disordered" evidence="1">
    <location>
        <begin position="302"/>
        <end position="331"/>
    </location>
</feature>
<proteinExistence type="predicted"/>
<reference evidence="3" key="2">
    <citation type="submission" date="2016-11" db="UniProtKB">
        <authorList>
            <consortium name="WormBaseParasite"/>
        </authorList>
    </citation>
    <scope>IDENTIFICATION</scope>
</reference>
<feature type="compositionally biased region" description="Polar residues" evidence="1">
    <location>
        <begin position="62"/>
        <end position="82"/>
    </location>
</feature>
<feature type="compositionally biased region" description="Basic and acidic residues" evidence="1">
    <location>
        <begin position="247"/>
        <end position="262"/>
    </location>
</feature>
<accession>A0A1I7W0D6</accession>
<dbReference type="AlphaFoldDB" id="A0A1I7W0D6"/>
<feature type="region of interest" description="Disordered" evidence="1">
    <location>
        <begin position="359"/>
        <end position="378"/>
    </location>
</feature>
<feature type="region of interest" description="Disordered" evidence="1">
    <location>
        <begin position="60"/>
        <end position="90"/>
    </location>
</feature>
<feature type="compositionally biased region" description="Basic and acidic residues" evidence="1">
    <location>
        <begin position="280"/>
        <end position="290"/>
    </location>
</feature>
<evidence type="ECO:0000313" key="3">
    <source>
        <dbReference type="WBParaSite" id="EN70_8265"/>
    </source>
</evidence>
<keyword evidence="2" id="KW-1185">Reference proteome</keyword>
<feature type="region of interest" description="Disordered" evidence="1">
    <location>
        <begin position="168"/>
        <end position="290"/>
    </location>
</feature>
<reference evidence="2" key="1">
    <citation type="submission" date="2012-04" db="EMBL/GenBank/DDBJ databases">
        <title>The Genome Sequence of Loa loa.</title>
        <authorList>
            <consortium name="The Broad Institute Genome Sequencing Platform"/>
            <consortium name="Broad Institute Genome Sequencing Center for Infectious Disease"/>
            <person name="Nutman T.B."/>
            <person name="Fink D.L."/>
            <person name="Russ C."/>
            <person name="Young S."/>
            <person name="Zeng Q."/>
            <person name="Gargeya S."/>
            <person name="Alvarado L."/>
            <person name="Berlin A."/>
            <person name="Chapman S.B."/>
            <person name="Chen Z."/>
            <person name="Freedman E."/>
            <person name="Gellesch M."/>
            <person name="Goldberg J."/>
            <person name="Griggs A."/>
            <person name="Gujja S."/>
            <person name="Heilman E.R."/>
            <person name="Heiman D."/>
            <person name="Howarth C."/>
            <person name="Mehta T."/>
            <person name="Neiman D."/>
            <person name="Pearson M."/>
            <person name="Roberts A."/>
            <person name="Saif S."/>
            <person name="Shea T."/>
            <person name="Shenoy N."/>
            <person name="Sisk P."/>
            <person name="Stolte C."/>
            <person name="Sykes S."/>
            <person name="White J."/>
            <person name="Yandava C."/>
            <person name="Haas B."/>
            <person name="Henn M.R."/>
            <person name="Nusbaum C."/>
            <person name="Birren B."/>
        </authorList>
    </citation>
    <scope>NUCLEOTIDE SEQUENCE [LARGE SCALE GENOMIC DNA]</scope>
</reference>
<feature type="compositionally biased region" description="Polar residues" evidence="1">
    <location>
        <begin position="309"/>
        <end position="329"/>
    </location>
</feature>
<feature type="compositionally biased region" description="Polar residues" evidence="1">
    <location>
        <begin position="368"/>
        <end position="378"/>
    </location>
</feature>
<dbReference type="WBParaSite" id="EN70_8265">
    <property type="protein sequence ID" value="EN70_8265"/>
    <property type="gene ID" value="EN70_8265"/>
</dbReference>
<dbReference type="Proteomes" id="UP000095285">
    <property type="component" value="Unassembled WGS sequence"/>
</dbReference>
<evidence type="ECO:0000313" key="2">
    <source>
        <dbReference type="Proteomes" id="UP000095285"/>
    </source>
</evidence>
<sequence length="410" mass="46099">MQVVFEKCFSAQLAQSQIISTQVHLIPEFETVHSTSDLSSFAANTTENIKTEALGACDNIRTDGQNTNSVSRETDSRTSSIPGNAADENDCPIMSADEPKKLMQDHFLDEDSLLENLPKFEHSNASGLPCELTRNVNWLKPKSPNAKPDFEIYDSDEYVSRQRKQVLQARNIHRSNGTSTRGANEGRSGGLPPMPPYHQSNDNNWHKHSQNGSLSRNYPARPFSTSDSFVRSQERNSYDKFYVGNMDRSHDHSQCNTSDKRSTPRMTNVYRSANRSSFTSHDKNDLTYHDGNTENSFILVTSDDKRSHGTASSLHRNVKRNGSNKSRNSPPVYLALKSHREFVDIDSAEIEVISSTPKEEIFERSHNPQRSVESTQKTAQDVEQLTRLFCEHVAGMAPCAPEEADVNLRT</sequence>
<protein>
    <submittedName>
        <fullName evidence="3">Protein aurora borealis</fullName>
    </submittedName>
</protein>
<name>A0A1I7W0D6_LOALO</name>
<feature type="compositionally biased region" description="Polar residues" evidence="1">
    <location>
        <begin position="264"/>
        <end position="279"/>
    </location>
</feature>
<evidence type="ECO:0000256" key="1">
    <source>
        <dbReference type="SAM" id="MobiDB-lite"/>
    </source>
</evidence>
<organism evidence="2 3">
    <name type="scientific">Loa loa</name>
    <name type="common">Eye worm</name>
    <name type="synonym">Filaria loa</name>
    <dbReference type="NCBI Taxonomy" id="7209"/>
    <lineage>
        <taxon>Eukaryota</taxon>
        <taxon>Metazoa</taxon>
        <taxon>Ecdysozoa</taxon>
        <taxon>Nematoda</taxon>
        <taxon>Chromadorea</taxon>
        <taxon>Rhabditida</taxon>
        <taxon>Spirurina</taxon>
        <taxon>Spiruromorpha</taxon>
        <taxon>Filarioidea</taxon>
        <taxon>Onchocercidae</taxon>
        <taxon>Loa</taxon>
    </lineage>
</organism>
<dbReference type="STRING" id="7209.A0A1I7W0D6"/>